<dbReference type="Proteomes" id="UP001470230">
    <property type="component" value="Unassembled WGS sequence"/>
</dbReference>
<protein>
    <recommendedName>
        <fullName evidence="3">Leucine Rich Repeat family protein</fullName>
    </recommendedName>
</protein>
<name>A0ABR2H8F1_9EUKA</name>
<dbReference type="EMBL" id="JAPFFF010000038">
    <property type="protein sequence ID" value="KAK8842497.1"/>
    <property type="molecule type" value="Genomic_DNA"/>
</dbReference>
<proteinExistence type="predicted"/>
<dbReference type="Gene3D" id="3.80.10.10">
    <property type="entry name" value="Ribonuclease Inhibitor"/>
    <property type="match status" value="1"/>
</dbReference>
<keyword evidence="2" id="KW-1185">Reference proteome</keyword>
<evidence type="ECO:0008006" key="3">
    <source>
        <dbReference type="Google" id="ProtNLM"/>
    </source>
</evidence>
<gene>
    <name evidence="1" type="ORF">M9Y10_026088</name>
</gene>
<reference evidence="1 2" key="1">
    <citation type="submission" date="2024-04" db="EMBL/GenBank/DDBJ databases">
        <title>Tritrichomonas musculus Genome.</title>
        <authorList>
            <person name="Alves-Ferreira E."/>
            <person name="Grigg M."/>
            <person name="Lorenzi H."/>
            <person name="Galac M."/>
        </authorList>
    </citation>
    <scope>NUCLEOTIDE SEQUENCE [LARGE SCALE GENOMIC DNA]</scope>
    <source>
        <strain evidence="1 2">EAF2021</strain>
    </source>
</reference>
<dbReference type="SUPFAM" id="SSF52047">
    <property type="entry name" value="RNI-like"/>
    <property type="match status" value="1"/>
</dbReference>
<comment type="caution">
    <text evidence="1">The sequence shown here is derived from an EMBL/GenBank/DDBJ whole genome shotgun (WGS) entry which is preliminary data.</text>
</comment>
<accession>A0ABR2H8F1</accession>
<dbReference type="InterPro" id="IPR032675">
    <property type="entry name" value="LRR_dom_sf"/>
</dbReference>
<evidence type="ECO:0000313" key="2">
    <source>
        <dbReference type="Proteomes" id="UP001470230"/>
    </source>
</evidence>
<sequence>MKPISPFITIKPKKMELISNFLCDQEEVLYASKTQFNFPPIRNLPAQKGYLILTYGFIYLFTKENKEPKLQEQICVFNCQEIKFINEKGKNIKSAILIKTDSEQNLFTIFNGKKMESFYESLIFSIFIITSGSSAHFTLPNLIPTIPLKSFPVQFCILKRSLYYIHSDMKKQNIPKTAIEAATYFDNPSIYFRGQLLIDSNFHPNNFSNYYGKAIGIEPQLYVVVFSNFNDDFNNFLESILENSKRINQIKFSEYISSAPVFNIEKVTKTNIATFQFVNSNFFLVENFLNGCLNCQCHIKNIKLNSIQMQESDLINTLDNLNKTKCFDNLTSFKLVNMKFGQFPFEVFNQFLQLHKSLKLLTISNIDIDGTAILSEICKAQPNIYELHLNQLNFESPLNFSEDQNFVSLPQNIVLLDFSHSRFKNLSLKPIFEFVTSPKINASKLMLNMSNLEPKDNTFVNTFKSLDMQKCQSNIVDFNWSGNHISADLFSFISSQKQIQYLSLNELNIERQGNFFSHLLKALSGLNIVGFEIGCSTFTPEFINPFLMALKEFESLQHFGFRCQPEQNEIAEKVAELISSLSNLKEVIVDMQKLSPDAYFKVASAVAYNKSIAACSFMNCEVDKKDPKLMEISIVLKTIQSMKIPSTMEQRALSSVLHKRKANLNPTNANVNNADVNGI</sequence>
<organism evidence="1 2">
    <name type="scientific">Tritrichomonas musculus</name>
    <dbReference type="NCBI Taxonomy" id="1915356"/>
    <lineage>
        <taxon>Eukaryota</taxon>
        <taxon>Metamonada</taxon>
        <taxon>Parabasalia</taxon>
        <taxon>Tritrichomonadida</taxon>
        <taxon>Tritrichomonadidae</taxon>
        <taxon>Tritrichomonas</taxon>
    </lineage>
</organism>
<evidence type="ECO:0000313" key="1">
    <source>
        <dbReference type="EMBL" id="KAK8842497.1"/>
    </source>
</evidence>